<protein>
    <submittedName>
        <fullName evidence="1">TIGR04076 family protein</fullName>
    </submittedName>
</protein>
<dbReference type="Proteomes" id="UP000283492">
    <property type="component" value="Unassembled WGS sequence"/>
</dbReference>
<dbReference type="RefSeq" id="WP_118582735.1">
    <property type="nucleotide sequence ID" value="NZ_CABJFX010000026.1"/>
</dbReference>
<name>A0A413TM56_9FIRM</name>
<evidence type="ECO:0000313" key="1">
    <source>
        <dbReference type="EMBL" id="RHA86111.1"/>
    </source>
</evidence>
<reference evidence="1 2" key="1">
    <citation type="submission" date="2018-08" db="EMBL/GenBank/DDBJ databases">
        <title>A genome reference for cultivated species of the human gut microbiota.</title>
        <authorList>
            <person name="Zou Y."/>
            <person name="Xue W."/>
            <person name="Luo G."/>
        </authorList>
    </citation>
    <scope>NUCLEOTIDE SEQUENCE [LARGE SCALE GENOMIC DNA]</scope>
    <source>
        <strain evidence="1 2">AM42-1AC</strain>
    </source>
</reference>
<dbReference type="NCBIfam" id="TIGR04076">
    <property type="entry name" value="TIGR04076 family protein"/>
    <property type="match status" value="1"/>
</dbReference>
<sequence length="133" mass="15278">MKHKVKVTVLDKKLYPELQQQYCDNPISGACPCYNVGDEFIFYRDEERDDFWHIGLNTLVKTSGDADTVAGGPKMPFCSEAWDAISRYIYTGLQGGSIMKGWMKKENEMITCCSDGTRPVIFKIERIDYEEKE</sequence>
<dbReference type="AlphaFoldDB" id="A0A413TM56"/>
<proteinExistence type="predicted"/>
<gene>
    <name evidence="1" type="ORF">DW914_13120</name>
</gene>
<accession>A0A413TM56</accession>
<comment type="caution">
    <text evidence="1">The sequence shown here is derived from an EMBL/GenBank/DDBJ whole genome shotgun (WGS) entry which is preliminary data.</text>
</comment>
<dbReference type="EMBL" id="QSFX01000026">
    <property type="protein sequence ID" value="RHA86111.1"/>
    <property type="molecule type" value="Genomic_DNA"/>
</dbReference>
<organism evidence="1 2">
    <name type="scientific">Roseburia inulinivorans</name>
    <dbReference type="NCBI Taxonomy" id="360807"/>
    <lineage>
        <taxon>Bacteria</taxon>
        <taxon>Bacillati</taxon>
        <taxon>Bacillota</taxon>
        <taxon>Clostridia</taxon>
        <taxon>Lachnospirales</taxon>
        <taxon>Lachnospiraceae</taxon>
        <taxon>Roseburia</taxon>
    </lineage>
</organism>
<evidence type="ECO:0000313" key="2">
    <source>
        <dbReference type="Proteomes" id="UP000283492"/>
    </source>
</evidence>
<dbReference type="InterPro" id="IPR023811">
    <property type="entry name" value="CHP04076"/>
</dbReference>